<gene>
    <name evidence="6" type="ORF">D0U04_27985</name>
    <name evidence="5" type="ORF">DJ93_5071</name>
</gene>
<dbReference type="RefSeq" id="WP_042983834.1">
    <property type="nucleotide sequence ID" value="NZ_JMQC01000008.1"/>
</dbReference>
<dbReference type="InterPro" id="IPR020084">
    <property type="entry name" value="NUDIX_hydrolase_CS"/>
</dbReference>
<keyword evidence="8" id="KW-1185">Reference proteome</keyword>
<keyword evidence="2 3" id="KW-0378">Hydrolase</keyword>
<dbReference type="Gene3D" id="3.90.79.10">
    <property type="entry name" value="Nucleoside Triphosphate Pyrophosphohydrolase"/>
    <property type="match status" value="1"/>
</dbReference>
<dbReference type="PROSITE" id="PS51462">
    <property type="entry name" value="NUDIX"/>
    <property type="match status" value="1"/>
</dbReference>
<dbReference type="EMBL" id="JMQC01000008">
    <property type="protein sequence ID" value="KFN03234.1"/>
    <property type="molecule type" value="Genomic_DNA"/>
</dbReference>
<comment type="similarity">
    <text evidence="3">Belongs to the Nudix hydrolase family.</text>
</comment>
<name>A0A090YWG1_9BACI</name>
<dbReference type="Pfam" id="PF00293">
    <property type="entry name" value="NUDIX"/>
    <property type="match status" value="1"/>
</dbReference>
<dbReference type="Proteomes" id="UP000029389">
    <property type="component" value="Unassembled WGS sequence"/>
</dbReference>
<evidence type="ECO:0000256" key="2">
    <source>
        <dbReference type="ARBA" id="ARBA00022801"/>
    </source>
</evidence>
<evidence type="ECO:0000313" key="5">
    <source>
        <dbReference type="EMBL" id="KFN03234.1"/>
    </source>
</evidence>
<dbReference type="AlphaFoldDB" id="A0A090YWG1"/>
<organism evidence="5 7">
    <name type="scientific">Bacillus clarus</name>
    <dbReference type="NCBI Taxonomy" id="2338372"/>
    <lineage>
        <taxon>Bacteria</taxon>
        <taxon>Bacillati</taxon>
        <taxon>Bacillota</taxon>
        <taxon>Bacilli</taxon>
        <taxon>Bacillales</taxon>
        <taxon>Bacillaceae</taxon>
        <taxon>Bacillus</taxon>
        <taxon>Bacillus cereus group</taxon>
    </lineage>
</organism>
<evidence type="ECO:0000256" key="1">
    <source>
        <dbReference type="ARBA" id="ARBA00001946"/>
    </source>
</evidence>
<evidence type="ECO:0000256" key="3">
    <source>
        <dbReference type="RuleBase" id="RU003476"/>
    </source>
</evidence>
<protein>
    <submittedName>
        <fullName evidence="5">NUDIX domain protein</fullName>
    </submittedName>
    <submittedName>
        <fullName evidence="6">NUDIX domain-containing protein</fullName>
    </submittedName>
</protein>
<dbReference type="PROSITE" id="PS00893">
    <property type="entry name" value="NUDIX_BOX"/>
    <property type="match status" value="1"/>
</dbReference>
<dbReference type="EMBL" id="QVOD01000068">
    <property type="protein sequence ID" value="RFT62435.1"/>
    <property type="molecule type" value="Genomic_DNA"/>
</dbReference>
<accession>A0A090YWG1</accession>
<dbReference type="InterPro" id="IPR000086">
    <property type="entry name" value="NUDIX_hydrolase_dom"/>
</dbReference>
<reference evidence="5 7" key="1">
    <citation type="submission" date="2014-04" db="EMBL/GenBank/DDBJ databases">
        <authorList>
            <person name="Bishop-Lilly K.A."/>
            <person name="Broomall S.M."/>
            <person name="Chain P.S."/>
            <person name="Chertkov O."/>
            <person name="Coyne S.R."/>
            <person name="Daligault H.E."/>
            <person name="Davenport K.W."/>
            <person name="Erkkila T."/>
            <person name="Frey K.G."/>
            <person name="Gibbons H.S."/>
            <person name="Gu W."/>
            <person name="Jaissle J."/>
            <person name="Johnson S.L."/>
            <person name="Koroleva G.I."/>
            <person name="Ladner J.T."/>
            <person name="Lo C.-C."/>
            <person name="Minogue T.D."/>
            <person name="Munk C."/>
            <person name="Palacios G.F."/>
            <person name="Redden C.L."/>
            <person name="Rosenzweig C.N."/>
            <person name="Scholz M.B."/>
            <person name="Teshima H."/>
            <person name="Xu Y."/>
        </authorList>
    </citation>
    <scope>NUCLEOTIDE SEQUENCE [LARGE SCALE GENOMIC DNA]</scope>
    <source>
        <strain evidence="5 7">BHP</strain>
    </source>
</reference>
<dbReference type="InterPro" id="IPR015797">
    <property type="entry name" value="NUDIX_hydrolase-like_dom_sf"/>
</dbReference>
<evidence type="ECO:0000313" key="6">
    <source>
        <dbReference type="EMBL" id="RFT62435.1"/>
    </source>
</evidence>
<proteinExistence type="inferred from homology"/>
<evidence type="ECO:0000259" key="4">
    <source>
        <dbReference type="PROSITE" id="PS51462"/>
    </source>
</evidence>
<dbReference type="InterPro" id="IPR020476">
    <property type="entry name" value="Nudix_hydrolase"/>
</dbReference>
<reference evidence="6 8" key="2">
    <citation type="submission" date="2018-08" db="EMBL/GenBank/DDBJ databases">
        <title>Bacillus clarus sp. nov. strain PS00077A.</title>
        <authorList>
            <person name="Mendez Acevedo M."/>
            <person name="Carroll L."/>
            <person name="Mukherjee M."/>
            <person name="Wiedmann M."/>
            <person name="Kovac J."/>
        </authorList>
    </citation>
    <scope>NUCLEOTIDE SEQUENCE [LARGE SCALE GENOMIC DNA]</scope>
    <source>
        <strain evidence="6 8">PS00077A</strain>
    </source>
</reference>
<evidence type="ECO:0000313" key="7">
    <source>
        <dbReference type="Proteomes" id="UP000029389"/>
    </source>
</evidence>
<dbReference type="PANTHER" id="PTHR43046">
    <property type="entry name" value="GDP-MANNOSE MANNOSYL HYDROLASE"/>
    <property type="match status" value="1"/>
</dbReference>
<dbReference type="GO" id="GO:0016787">
    <property type="term" value="F:hydrolase activity"/>
    <property type="evidence" value="ECO:0007669"/>
    <property type="project" value="UniProtKB-KW"/>
</dbReference>
<evidence type="ECO:0000313" key="8">
    <source>
        <dbReference type="Proteomes" id="UP000264294"/>
    </source>
</evidence>
<dbReference type="SUPFAM" id="SSF55811">
    <property type="entry name" value="Nudix"/>
    <property type="match status" value="1"/>
</dbReference>
<dbReference type="PRINTS" id="PR00502">
    <property type="entry name" value="NUDIXFAMILY"/>
</dbReference>
<comment type="caution">
    <text evidence="5">The sequence shown here is derived from an EMBL/GenBank/DDBJ whole genome shotgun (WGS) entry which is preliminary data.</text>
</comment>
<dbReference type="PANTHER" id="PTHR43046:SF14">
    <property type="entry name" value="MUTT_NUDIX FAMILY PROTEIN"/>
    <property type="match status" value="1"/>
</dbReference>
<comment type="cofactor">
    <cofactor evidence="1">
        <name>Mg(2+)</name>
        <dbReference type="ChEBI" id="CHEBI:18420"/>
    </cofactor>
</comment>
<feature type="domain" description="Nudix hydrolase" evidence="4">
    <location>
        <begin position="4"/>
        <end position="136"/>
    </location>
</feature>
<dbReference type="Proteomes" id="UP000264294">
    <property type="component" value="Unassembled WGS sequence"/>
</dbReference>
<dbReference type="PATRIC" id="fig|1405.8.peg.5224"/>
<sequence length="149" mass="17444">MKIKFHHIVRAVMIENEKLLVAKYIGHHYFLPGGHVEVGESAEKALIRELHEELGASCIIKQFLGVIENQWHDKETTHYEINHIFEIDSKDLNNSETPISKESHLAFHWIDFNKENLNTYKIMPNPTINELLEKRLSDELTNCWISNIK</sequence>